<evidence type="ECO:0000256" key="2">
    <source>
        <dbReference type="SAM" id="Phobius"/>
    </source>
</evidence>
<sequence length="602" mass="67761">MAALLSPERHRAAAILPFLRTLGDDGASARKRPTASSSSSSKSGKKKKLAITLALFVSSTLLMLAILKTRTLLYGRILKLHHRPAPRITVPNAPYATHRHVHWGSVTASLSDTTKTAAASVALLNFSPAEVKRWRKLKLTGGSSSVRAVRLQPVDTSVVTWATLYPEWIDERTNSTSTCPTLPDPEHQGGQRFDLVAVNLPCENTSSSTRDVARLHLQLAAAKLAVEVHSSQVLVVSDCTPLPNLFPCKHLLRRRGHASLYATRPAYLRRRVRLPVGSCDLAVRLPTTDQHHDEPKRRWEAYATVLHSSDAYVCGAIALAQSIRQQSGTSRDLVALVDYSSVGPEQRAGLAAAGWQVRAMERIRNPRAVPGSYNEWNYSKLRLWQQLTDYRRVVFVDADQLVLRSIDFLFDAPEVSATANCRTLFNSGVMVLEPCNCTFDMLIARVDDVRSYNGGDQGFLNEVFTWWHRLPRAVNVLKYYHHQQDGHNAASPPSEEEKPYVMHYLGIKPWLCFRDYDCNWNVPWLQRFASDEAHARWWAVHDRIQPKELATRFCALEARQREALESDRRQAEMANASDMHWNRTITDPRKLSPFTMPLAPTA</sequence>
<accession>A0AAD8WVT8</accession>
<keyword evidence="1" id="KW-0464">Manganese</keyword>
<evidence type="ECO:0000256" key="1">
    <source>
        <dbReference type="ARBA" id="ARBA00023211"/>
    </source>
</evidence>
<dbReference type="Gene3D" id="3.90.550.10">
    <property type="entry name" value="Spore Coat Polysaccharide Biosynthesis Protein SpsA, Chain A"/>
    <property type="match status" value="1"/>
</dbReference>
<gene>
    <name evidence="3" type="ORF">QYE76_043393</name>
</gene>
<protein>
    <recommendedName>
        <fullName evidence="5">Hexosyltransferase</fullName>
    </recommendedName>
</protein>
<reference evidence="3" key="1">
    <citation type="submission" date="2023-07" db="EMBL/GenBank/DDBJ databases">
        <title>A chromosome-level genome assembly of Lolium multiflorum.</title>
        <authorList>
            <person name="Chen Y."/>
            <person name="Copetti D."/>
            <person name="Kolliker R."/>
            <person name="Studer B."/>
        </authorList>
    </citation>
    <scope>NUCLEOTIDE SEQUENCE</scope>
    <source>
        <strain evidence="3">02402/16</strain>
        <tissue evidence="3">Leaf</tissue>
    </source>
</reference>
<dbReference type="CDD" id="cd02537">
    <property type="entry name" value="GT8_Glycogenin"/>
    <property type="match status" value="1"/>
</dbReference>
<keyword evidence="2" id="KW-0812">Transmembrane</keyword>
<comment type="caution">
    <text evidence="3">The sequence shown here is derived from an EMBL/GenBank/DDBJ whole genome shotgun (WGS) entry which is preliminary data.</text>
</comment>
<organism evidence="3 4">
    <name type="scientific">Lolium multiflorum</name>
    <name type="common">Italian ryegrass</name>
    <name type="synonym">Lolium perenne subsp. multiflorum</name>
    <dbReference type="NCBI Taxonomy" id="4521"/>
    <lineage>
        <taxon>Eukaryota</taxon>
        <taxon>Viridiplantae</taxon>
        <taxon>Streptophyta</taxon>
        <taxon>Embryophyta</taxon>
        <taxon>Tracheophyta</taxon>
        <taxon>Spermatophyta</taxon>
        <taxon>Magnoliopsida</taxon>
        <taxon>Liliopsida</taxon>
        <taxon>Poales</taxon>
        <taxon>Poaceae</taxon>
        <taxon>BOP clade</taxon>
        <taxon>Pooideae</taxon>
        <taxon>Poodae</taxon>
        <taxon>Poeae</taxon>
        <taxon>Poeae Chloroplast Group 2 (Poeae type)</taxon>
        <taxon>Loliodinae</taxon>
        <taxon>Loliinae</taxon>
        <taxon>Lolium</taxon>
    </lineage>
</organism>
<proteinExistence type="predicted"/>
<name>A0AAD8WVT8_LOLMU</name>
<keyword evidence="4" id="KW-1185">Reference proteome</keyword>
<dbReference type="PANTHER" id="PTHR11183">
    <property type="entry name" value="GLYCOGENIN SUBFAMILY MEMBER"/>
    <property type="match status" value="1"/>
</dbReference>
<dbReference type="InterPro" id="IPR050587">
    <property type="entry name" value="GNT1/Glycosyltrans_8"/>
</dbReference>
<dbReference type="Proteomes" id="UP001231189">
    <property type="component" value="Unassembled WGS sequence"/>
</dbReference>
<dbReference type="EMBL" id="JAUUTY010000002">
    <property type="protein sequence ID" value="KAK1682545.1"/>
    <property type="molecule type" value="Genomic_DNA"/>
</dbReference>
<dbReference type="AlphaFoldDB" id="A0AAD8WVT8"/>
<evidence type="ECO:0000313" key="3">
    <source>
        <dbReference type="EMBL" id="KAK1682545.1"/>
    </source>
</evidence>
<feature type="transmembrane region" description="Helical" evidence="2">
    <location>
        <begin position="49"/>
        <end position="67"/>
    </location>
</feature>
<dbReference type="InterPro" id="IPR029044">
    <property type="entry name" value="Nucleotide-diphossugar_trans"/>
</dbReference>
<evidence type="ECO:0008006" key="5">
    <source>
        <dbReference type="Google" id="ProtNLM"/>
    </source>
</evidence>
<keyword evidence="2" id="KW-1133">Transmembrane helix</keyword>
<evidence type="ECO:0000313" key="4">
    <source>
        <dbReference type="Proteomes" id="UP001231189"/>
    </source>
</evidence>
<keyword evidence="2" id="KW-0472">Membrane</keyword>
<dbReference type="SUPFAM" id="SSF53448">
    <property type="entry name" value="Nucleotide-diphospho-sugar transferases"/>
    <property type="match status" value="1"/>
</dbReference>